<dbReference type="Pfam" id="PF00753">
    <property type="entry name" value="Lactamase_B"/>
    <property type="match status" value="1"/>
</dbReference>
<evidence type="ECO:0000256" key="5">
    <source>
        <dbReference type="ARBA" id="ARBA00023136"/>
    </source>
</evidence>
<dbReference type="InterPro" id="IPR025405">
    <property type="entry name" value="DUF4131"/>
</dbReference>
<dbReference type="NCBIfam" id="TIGR00361">
    <property type="entry name" value="ComEC_Rec2"/>
    <property type="match status" value="1"/>
</dbReference>
<evidence type="ECO:0000256" key="3">
    <source>
        <dbReference type="ARBA" id="ARBA00022692"/>
    </source>
</evidence>
<keyword evidence="4 7" id="KW-1133">Transmembrane helix</keyword>
<keyword evidence="2" id="KW-1003">Cell membrane</keyword>
<comment type="subcellular location">
    <subcellularLocation>
        <location evidence="1">Cell membrane</location>
        <topology evidence="1">Multi-pass membrane protein</topology>
    </subcellularLocation>
</comment>
<dbReference type="InterPro" id="IPR004477">
    <property type="entry name" value="ComEC_N"/>
</dbReference>
<feature type="compositionally biased region" description="Low complexity" evidence="6">
    <location>
        <begin position="178"/>
        <end position="190"/>
    </location>
</feature>
<dbReference type="SMART" id="SM00849">
    <property type="entry name" value="Lactamase_B"/>
    <property type="match status" value="1"/>
</dbReference>
<dbReference type="Proteomes" id="UP001139353">
    <property type="component" value="Unassembled WGS sequence"/>
</dbReference>
<feature type="region of interest" description="Disordered" evidence="6">
    <location>
        <begin position="463"/>
        <end position="486"/>
    </location>
</feature>
<feature type="transmembrane region" description="Helical" evidence="7">
    <location>
        <begin position="397"/>
        <end position="419"/>
    </location>
</feature>
<sequence>MHDDRTVTSSDAAGAWWRAAAALSWVGGVAWQLQQQTLWVRDAYPLIDAAALVMLLVALRRRWRVGICVAVATAGFGYAGWRADARLADALAPAWEGCDVELVGVIDDMPQLAQDGEHFAFVVESARALGMTSRELKRVRSLDVAAGRPLPDAVAQAEEAAARDHASSDGFDEDDDSPAAAAPSPGAGGPVVPSRVWLAWSRNQRDDRAVAASPAPLRAGQRWRLPVRLRRPHGAMNPDGFDAELWLFDQGLRATGTVRGNGQLLDTSWAPVATARQWVRDRLMLSAQSADDAAATGALAALAVGDQAAIDGPGWEVFRNTGVAHLMSISGLHITMLGWLGGAAVGAVWRRSERAALWLPTPAAARWGGVAVAWLYALLAGWGVPAQRTVLMLAATAFLRSAGLNWPASLVALGAMVPVTLLDPWALLQPGFWLSFAAVGLLMVSEPAREAVAARARDASPHVGARTDAGDGAVPTCASRKAQRPSPGWRAAALRFGSGLRRLGHGVAAELRGGVRAQVIASVGLAPLTLVAFEQLSLVGLLANLVAEPWVTLVVTPLTLLGVALPPLWQLAALALKPLLAFLAWLARWPQASVHVATAPGWALVAGLAGGALLMLPLPWRVRALGAAMLPPLLWPFVARPPPGRFELVAADVGQGTAVLVRTHAHLLLFDTGPRFGDDNDAGKRLLLPLMQARGEPRVDVLMLSHADADHVGGAQSIIDRMPVLALRSSLAADNPLRANPLPHVACEAGQGWSWDGVRFAILHPFASDYRPGAKTNALSCVLRVVGADGASALLTGDVEAPGEARLVARARGEPAAALRSDVLVVPHHGSHTSSTDAFLDAVRPQVAVIQVGYRSRYGHPAPEVVARYAAHGIPVVRTDHCGAWLWAGGGARCTRTLRRRYWQWQGTDEPSTPAWPGSRGPPPDP</sequence>
<dbReference type="PANTHER" id="PTHR30619">
    <property type="entry name" value="DNA INTERNALIZATION/COMPETENCE PROTEIN COMEC/REC2"/>
    <property type="match status" value="1"/>
</dbReference>
<keyword evidence="3 7" id="KW-0812">Transmembrane</keyword>
<dbReference type="InterPro" id="IPR035681">
    <property type="entry name" value="ComA-like_MBL"/>
</dbReference>
<evidence type="ECO:0000256" key="6">
    <source>
        <dbReference type="SAM" id="MobiDB-lite"/>
    </source>
</evidence>
<accession>A0A9X1YL21</accession>
<organism evidence="9 10">
    <name type="scientific">Scleromatobacter humisilvae</name>
    <dbReference type="NCBI Taxonomy" id="2897159"/>
    <lineage>
        <taxon>Bacteria</taxon>
        <taxon>Pseudomonadati</taxon>
        <taxon>Pseudomonadota</taxon>
        <taxon>Betaproteobacteria</taxon>
        <taxon>Burkholderiales</taxon>
        <taxon>Sphaerotilaceae</taxon>
        <taxon>Scleromatobacter</taxon>
    </lineage>
</organism>
<feature type="transmembrane region" description="Helical" evidence="7">
    <location>
        <begin position="599"/>
        <end position="620"/>
    </location>
</feature>
<dbReference type="CDD" id="cd07731">
    <property type="entry name" value="ComA-like_MBL-fold"/>
    <property type="match status" value="1"/>
</dbReference>
<name>A0A9X1YL21_9BURK</name>
<evidence type="ECO:0000313" key="9">
    <source>
        <dbReference type="EMBL" id="MCK9686698.1"/>
    </source>
</evidence>
<dbReference type="NCBIfam" id="TIGR00360">
    <property type="entry name" value="ComEC_N-term"/>
    <property type="match status" value="1"/>
</dbReference>
<dbReference type="Gene3D" id="3.60.15.10">
    <property type="entry name" value="Ribonuclease Z/Hydroxyacylglutathione hydrolase-like"/>
    <property type="match status" value="1"/>
</dbReference>
<dbReference type="Pfam" id="PF03772">
    <property type="entry name" value="Competence"/>
    <property type="match status" value="1"/>
</dbReference>
<dbReference type="Pfam" id="PF13567">
    <property type="entry name" value="DUF4131"/>
    <property type="match status" value="2"/>
</dbReference>
<reference evidence="9" key="1">
    <citation type="submission" date="2021-11" db="EMBL/GenBank/DDBJ databases">
        <title>BS-T2-15 a new species belonging to the Comamonadaceae family isolated from the soil of a French oak forest.</title>
        <authorList>
            <person name="Mieszkin S."/>
            <person name="Alain K."/>
        </authorList>
    </citation>
    <scope>NUCLEOTIDE SEQUENCE</scope>
    <source>
        <strain evidence="9">BS-T2-15</strain>
    </source>
</reference>
<dbReference type="GO" id="GO:0030420">
    <property type="term" value="P:establishment of competence for transformation"/>
    <property type="evidence" value="ECO:0007669"/>
    <property type="project" value="InterPro"/>
</dbReference>
<dbReference type="AlphaFoldDB" id="A0A9X1YL21"/>
<dbReference type="InterPro" id="IPR036866">
    <property type="entry name" value="RibonucZ/Hydroxyglut_hydro"/>
</dbReference>
<evidence type="ECO:0000256" key="7">
    <source>
        <dbReference type="SAM" id="Phobius"/>
    </source>
</evidence>
<dbReference type="InterPro" id="IPR052159">
    <property type="entry name" value="Competence_DNA_uptake"/>
</dbReference>
<dbReference type="EMBL" id="JAJLJH010000003">
    <property type="protein sequence ID" value="MCK9686698.1"/>
    <property type="molecule type" value="Genomic_DNA"/>
</dbReference>
<evidence type="ECO:0000259" key="8">
    <source>
        <dbReference type="SMART" id="SM00849"/>
    </source>
</evidence>
<feature type="transmembrane region" description="Helical" evidence="7">
    <location>
        <begin position="567"/>
        <end position="587"/>
    </location>
</feature>
<evidence type="ECO:0000256" key="2">
    <source>
        <dbReference type="ARBA" id="ARBA00022475"/>
    </source>
</evidence>
<evidence type="ECO:0000256" key="4">
    <source>
        <dbReference type="ARBA" id="ARBA00022989"/>
    </source>
</evidence>
<evidence type="ECO:0000313" key="10">
    <source>
        <dbReference type="Proteomes" id="UP001139353"/>
    </source>
</evidence>
<feature type="transmembrane region" description="Helical" evidence="7">
    <location>
        <begin position="519"/>
        <end position="547"/>
    </location>
</feature>
<proteinExistence type="predicted"/>
<dbReference type="PANTHER" id="PTHR30619:SF1">
    <property type="entry name" value="RECOMBINATION PROTEIN 2"/>
    <property type="match status" value="1"/>
</dbReference>
<feature type="transmembrane region" description="Helical" evidence="7">
    <location>
        <begin position="364"/>
        <end position="385"/>
    </location>
</feature>
<dbReference type="RefSeq" id="WP_275682740.1">
    <property type="nucleotide sequence ID" value="NZ_JAJLJH010000003.1"/>
</dbReference>
<feature type="region of interest" description="Disordered" evidence="6">
    <location>
        <begin position="907"/>
        <end position="926"/>
    </location>
</feature>
<gene>
    <name evidence="9" type="ORF">LPC04_13370</name>
</gene>
<feature type="transmembrane region" description="Helical" evidence="7">
    <location>
        <begin position="329"/>
        <end position="349"/>
    </location>
</feature>
<dbReference type="InterPro" id="IPR004797">
    <property type="entry name" value="Competence_ComEC/Rec2"/>
</dbReference>
<evidence type="ECO:0000256" key="1">
    <source>
        <dbReference type="ARBA" id="ARBA00004651"/>
    </source>
</evidence>
<comment type="caution">
    <text evidence="9">The sequence shown here is derived from an EMBL/GenBank/DDBJ whole genome shotgun (WGS) entry which is preliminary data.</text>
</comment>
<keyword evidence="10" id="KW-1185">Reference proteome</keyword>
<feature type="transmembrane region" description="Helical" evidence="7">
    <location>
        <begin position="425"/>
        <end position="445"/>
    </location>
</feature>
<dbReference type="GO" id="GO:0005886">
    <property type="term" value="C:plasma membrane"/>
    <property type="evidence" value="ECO:0007669"/>
    <property type="project" value="UniProtKB-SubCell"/>
</dbReference>
<keyword evidence="5 7" id="KW-0472">Membrane</keyword>
<dbReference type="SUPFAM" id="SSF56281">
    <property type="entry name" value="Metallo-hydrolase/oxidoreductase"/>
    <property type="match status" value="1"/>
</dbReference>
<dbReference type="InterPro" id="IPR001279">
    <property type="entry name" value="Metallo-B-lactamas"/>
</dbReference>
<feature type="region of interest" description="Disordered" evidence="6">
    <location>
        <begin position="155"/>
        <end position="190"/>
    </location>
</feature>
<protein>
    <submittedName>
        <fullName evidence="9">DNA internalization-related competence protein ComEC/Rec2</fullName>
    </submittedName>
</protein>
<feature type="domain" description="Metallo-beta-lactamase" evidence="8">
    <location>
        <begin position="655"/>
        <end position="854"/>
    </location>
</feature>